<dbReference type="EMBL" id="BMAW01011401">
    <property type="protein sequence ID" value="GFT23661.1"/>
    <property type="molecule type" value="Genomic_DNA"/>
</dbReference>
<evidence type="ECO:0000259" key="1">
    <source>
        <dbReference type="Pfam" id="PF23353"/>
    </source>
</evidence>
<sequence length="37" mass="4235">VNEYQSVRQQLSADMADNSGLIRNLVVRAEDARLMRD</sequence>
<dbReference type="OrthoDB" id="2120021at2759"/>
<dbReference type="PANTHER" id="PTHR32465:SF0">
    <property type="entry name" value="BARDET-BIEDL SYNDROME 2 PROTEIN"/>
    <property type="match status" value="1"/>
</dbReference>
<accession>A0A8X6TLK9</accession>
<dbReference type="GO" id="GO:0036064">
    <property type="term" value="C:ciliary basal body"/>
    <property type="evidence" value="ECO:0007669"/>
    <property type="project" value="TreeGrafter"/>
</dbReference>
<dbReference type="Proteomes" id="UP000887013">
    <property type="component" value="Unassembled WGS sequence"/>
</dbReference>
<dbReference type="InterPro" id="IPR016616">
    <property type="entry name" value="Bardet-Biedl_syndrome_2_prot"/>
</dbReference>
<dbReference type="AlphaFoldDB" id="A0A8X6TLK9"/>
<evidence type="ECO:0000313" key="3">
    <source>
        <dbReference type="Proteomes" id="UP000887013"/>
    </source>
</evidence>
<dbReference type="GO" id="GO:0016020">
    <property type="term" value="C:membrane"/>
    <property type="evidence" value="ECO:0007669"/>
    <property type="project" value="TreeGrafter"/>
</dbReference>
<feature type="non-terminal residue" evidence="2">
    <location>
        <position position="37"/>
    </location>
</feature>
<comment type="caution">
    <text evidence="2">The sequence shown here is derived from an EMBL/GenBank/DDBJ whole genome shotgun (WGS) entry which is preliminary data.</text>
</comment>
<name>A0A8X6TLK9_NEPPI</name>
<feature type="domain" description="BBS2 hairpin" evidence="1">
    <location>
        <begin position="1"/>
        <end position="37"/>
    </location>
</feature>
<dbReference type="GO" id="GO:0031514">
    <property type="term" value="C:motile cilium"/>
    <property type="evidence" value="ECO:0007669"/>
    <property type="project" value="TreeGrafter"/>
</dbReference>
<protein>
    <recommendedName>
        <fullName evidence="1">BBS2 hairpin domain-containing protein</fullName>
    </recommendedName>
</protein>
<dbReference type="GO" id="GO:1905515">
    <property type="term" value="P:non-motile cilium assembly"/>
    <property type="evidence" value="ECO:0007669"/>
    <property type="project" value="InterPro"/>
</dbReference>
<dbReference type="Pfam" id="PF23353">
    <property type="entry name" value="BBS2_hp"/>
    <property type="match status" value="1"/>
</dbReference>
<dbReference type="GO" id="GO:0034464">
    <property type="term" value="C:BBSome"/>
    <property type="evidence" value="ECO:0007669"/>
    <property type="project" value="InterPro"/>
</dbReference>
<organism evidence="2 3">
    <name type="scientific">Nephila pilipes</name>
    <name type="common">Giant wood spider</name>
    <name type="synonym">Nephila maculata</name>
    <dbReference type="NCBI Taxonomy" id="299642"/>
    <lineage>
        <taxon>Eukaryota</taxon>
        <taxon>Metazoa</taxon>
        <taxon>Ecdysozoa</taxon>
        <taxon>Arthropoda</taxon>
        <taxon>Chelicerata</taxon>
        <taxon>Arachnida</taxon>
        <taxon>Araneae</taxon>
        <taxon>Araneomorphae</taxon>
        <taxon>Entelegynae</taxon>
        <taxon>Araneoidea</taxon>
        <taxon>Nephilidae</taxon>
        <taxon>Nephila</taxon>
    </lineage>
</organism>
<dbReference type="PANTHER" id="PTHR32465">
    <property type="entry name" value="BARDET-BIEDL SYNDROME 2 PROTEIN"/>
    <property type="match status" value="1"/>
</dbReference>
<dbReference type="GO" id="GO:0043005">
    <property type="term" value="C:neuron projection"/>
    <property type="evidence" value="ECO:0007669"/>
    <property type="project" value="TreeGrafter"/>
</dbReference>
<gene>
    <name evidence="2" type="ORF">NPIL_413241</name>
</gene>
<reference evidence="2" key="1">
    <citation type="submission" date="2020-08" db="EMBL/GenBank/DDBJ databases">
        <title>Multicomponent nature underlies the extraordinary mechanical properties of spider dragline silk.</title>
        <authorList>
            <person name="Kono N."/>
            <person name="Nakamura H."/>
            <person name="Mori M."/>
            <person name="Yoshida Y."/>
            <person name="Ohtoshi R."/>
            <person name="Malay A.D."/>
            <person name="Moran D.A.P."/>
            <person name="Tomita M."/>
            <person name="Numata K."/>
            <person name="Arakawa K."/>
        </authorList>
    </citation>
    <scope>NUCLEOTIDE SEQUENCE</scope>
</reference>
<dbReference type="InterPro" id="IPR055380">
    <property type="entry name" value="BBS2_hp_dom"/>
</dbReference>
<keyword evidence="3" id="KW-1185">Reference proteome</keyword>
<proteinExistence type="predicted"/>
<feature type="non-terminal residue" evidence="2">
    <location>
        <position position="1"/>
    </location>
</feature>
<evidence type="ECO:0000313" key="2">
    <source>
        <dbReference type="EMBL" id="GFT23661.1"/>
    </source>
</evidence>